<dbReference type="InterPro" id="IPR001789">
    <property type="entry name" value="Sig_transdc_resp-reg_receiver"/>
</dbReference>
<dbReference type="SUPFAM" id="SSF52172">
    <property type="entry name" value="CheY-like"/>
    <property type="match status" value="1"/>
</dbReference>
<protein>
    <recommendedName>
        <fullName evidence="2">histidine kinase</fullName>
        <ecNumber evidence="2">2.7.13.3</ecNumber>
    </recommendedName>
</protein>
<dbReference type="InterPro" id="IPR019734">
    <property type="entry name" value="TPR_rpt"/>
</dbReference>
<dbReference type="InterPro" id="IPR036097">
    <property type="entry name" value="HisK_dim/P_sf"/>
</dbReference>
<dbReference type="InterPro" id="IPR004358">
    <property type="entry name" value="Sig_transdc_His_kin-like_C"/>
</dbReference>
<evidence type="ECO:0000256" key="4">
    <source>
        <dbReference type="PROSITE-ProRule" id="PRU00169"/>
    </source>
</evidence>
<dbReference type="InterPro" id="IPR003594">
    <property type="entry name" value="HATPase_dom"/>
</dbReference>
<dbReference type="CDD" id="cd17546">
    <property type="entry name" value="REC_hyHK_CKI1_RcsC-like"/>
    <property type="match status" value="1"/>
</dbReference>
<dbReference type="Pfam" id="PF02518">
    <property type="entry name" value="HATPase_c"/>
    <property type="match status" value="1"/>
</dbReference>
<dbReference type="RefSeq" id="WP_069831052.1">
    <property type="nucleotide sequence ID" value="NZ_MDJD01000049.1"/>
</dbReference>
<feature type="domain" description="Histidine kinase" evidence="6">
    <location>
        <begin position="371"/>
        <end position="592"/>
    </location>
</feature>
<organism evidence="8 9">
    <name type="scientific">Flavivirga aquatica</name>
    <dbReference type="NCBI Taxonomy" id="1849968"/>
    <lineage>
        <taxon>Bacteria</taxon>
        <taxon>Pseudomonadati</taxon>
        <taxon>Bacteroidota</taxon>
        <taxon>Flavobacteriia</taxon>
        <taxon>Flavobacteriales</taxon>
        <taxon>Flavobacteriaceae</taxon>
        <taxon>Flavivirga</taxon>
    </lineage>
</organism>
<dbReference type="PANTHER" id="PTHR45339">
    <property type="entry name" value="HYBRID SIGNAL TRANSDUCTION HISTIDINE KINASE J"/>
    <property type="match status" value="1"/>
</dbReference>
<dbReference type="AlphaFoldDB" id="A0A1E5T442"/>
<proteinExistence type="predicted"/>
<feature type="transmembrane region" description="Helical" evidence="5">
    <location>
        <begin position="315"/>
        <end position="334"/>
    </location>
</feature>
<evidence type="ECO:0000313" key="9">
    <source>
        <dbReference type="Proteomes" id="UP000095713"/>
    </source>
</evidence>
<comment type="catalytic activity">
    <reaction evidence="1">
        <text>ATP + protein L-histidine = ADP + protein N-phospho-L-histidine.</text>
        <dbReference type="EC" id="2.7.13.3"/>
    </reaction>
</comment>
<dbReference type="PRINTS" id="PR00344">
    <property type="entry name" value="BCTRLSENSOR"/>
</dbReference>
<evidence type="ECO:0000259" key="6">
    <source>
        <dbReference type="PROSITE" id="PS50109"/>
    </source>
</evidence>
<evidence type="ECO:0000256" key="2">
    <source>
        <dbReference type="ARBA" id="ARBA00012438"/>
    </source>
</evidence>
<reference evidence="8 9" key="1">
    <citation type="submission" date="2016-05" db="EMBL/GenBank/DDBJ databases">
        <title>Draft Genome Sequence of Algibacter sp. Strain SK-16 Isolated from the Surface Water of Aburatsubo Inlet.</title>
        <authorList>
            <person name="Wong S.-K."/>
            <person name="Yoshizawa S."/>
            <person name="Nakajima Y."/>
            <person name="Ogura Y."/>
            <person name="Tetsuya H."/>
            <person name="Hamasaki K."/>
        </authorList>
    </citation>
    <scope>NUCLEOTIDE SEQUENCE [LARGE SCALE GENOMIC DNA]</scope>
    <source>
        <strain evidence="8 9">SK-16</strain>
    </source>
</reference>
<evidence type="ECO:0000256" key="3">
    <source>
        <dbReference type="ARBA" id="ARBA00022553"/>
    </source>
</evidence>
<dbReference type="EMBL" id="MDJD01000049">
    <property type="protein sequence ID" value="OEK06163.1"/>
    <property type="molecule type" value="Genomic_DNA"/>
</dbReference>
<dbReference type="SUPFAM" id="SSF47384">
    <property type="entry name" value="Homodimeric domain of signal transducing histidine kinase"/>
    <property type="match status" value="1"/>
</dbReference>
<evidence type="ECO:0000313" key="8">
    <source>
        <dbReference type="EMBL" id="OEK06163.1"/>
    </source>
</evidence>
<dbReference type="GO" id="GO:0000155">
    <property type="term" value="F:phosphorelay sensor kinase activity"/>
    <property type="evidence" value="ECO:0007669"/>
    <property type="project" value="InterPro"/>
</dbReference>
<evidence type="ECO:0000256" key="5">
    <source>
        <dbReference type="SAM" id="Phobius"/>
    </source>
</evidence>
<sequence>MTSIKRFILLFIIIYGPYVLAQNVTSAKRDTLNSIFKKSVKSLESYNYKDAIKYSSRLIDLSTLYKDDYHEFLGYDLLGTVYRKIDDSISAKANAEKALQIALECKSDSLISWSYVNLGVIYSENENTKDKGIVFFEKSVALNEKLKNEEEVYLIYINLAWSYLDLNQEDEAFKILKKANSISGNPKISRLNKEFIRFLFGRYHYQKKNYRLAKKKLISVAAVADQKAFHDLGGEVYNFLTKLYFDTGDYKNAYLSLEKTNYHDEKIFDAEKLEATEIASAKFNIREYQKDLDVALKKKKLSDELFKKTNQIKTAFIITTFVLLFALIAFFLLLNSRHKYVNKLQTKNIELTEAKEKAERLSKVKSKFFSTVSHELRTPLYGVIGISSILQEDKKLSEYTKDLNSLKFSADYLLALINDVLLLNKMDAEALKLEETPFQLNVLINSIIKSFEFSLEQNNNKLSVNIDNKVPNFLIGDSIRISQILMNLIGNAIKFNENGNVWLDVQYVEVTDEGKYKTKFIIKDDGIGIPEEKQEVIFEEFNQVVNENYSYKGTGLGLPIVKKLLDLYESDIYLKSDLGKGSEFSFFLDFKKNGNLKENMSNKSIDVIECTSENLNRDIHILVVDDNKINQKITQRILEKHYFTSSTANDGEEAILMIKEHDYDLVLMDINMPKMTGIEATLEVRKFNSKIPIIALTAVEVKEMRIKIFNSGMNDIIPKPYDVSQFLSTILKNLAK</sequence>
<keyword evidence="5" id="KW-0472">Membrane</keyword>
<dbReference type="InterPro" id="IPR036890">
    <property type="entry name" value="HATPase_C_sf"/>
</dbReference>
<dbReference type="SUPFAM" id="SSF55874">
    <property type="entry name" value="ATPase domain of HSP90 chaperone/DNA topoisomerase II/histidine kinase"/>
    <property type="match status" value="1"/>
</dbReference>
<dbReference type="Pfam" id="PF00072">
    <property type="entry name" value="Response_reg"/>
    <property type="match status" value="1"/>
</dbReference>
<feature type="modified residue" description="4-aspartylphosphate" evidence="4">
    <location>
        <position position="669"/>
    </location>
</feature>
<dbReference type="Gene3D" id="3.40.50.2300">
    <property type="match status" value="1"/>
</dbReference>
<dbReference type="OrthoDB" id="4457677at2"/>
<dbReference type="SMART" id="SM00388">
    <property type="entry name" value="HisKA"/>
    <property type="match status" value="1"/>
</dbReference>
<evidence type="ECO:0000259" key="7">
    <source>
        <dbReference type="PROSITE" id="PS50110"/>
    </source>
</evidence>
<keyword evidence="5" id="KW-1133">Transmembrane helix</keyword>
<dbReference type="PROSITE" id="PS50110">
    <property type="entry name" value="RESPONSE_REGULATORY"/>
    <property type="match status" value="1"/>
</dbReference>
<dbReference type="SMART" id="SM00387">
    <property type="entry name" value="HATPase_c"/>
    <property type="match status" value="1"/>
</dbReference>
<dbReference type="CDD" id="cd00082">
    <property type="entry name" value="HisKA"/>
    <property type="match status" value="1"/>
</dbReference>
<keyword evidence="5" id="KW-0812">Transmembrane</keyword>
<feature type="domain" description="Response regulatory" evidence="7">
    <location>
        <begin position="620"/>
        <end position="734"/>
    </location>
</feature>
<dbReference type="STRING" id="1849968.A8C32_19225"/>
<dbReference type="Proteomes" id="UP000095713">
    <property type="component" value="Unassembled WGS sequence"/>
</dbReference>
<dbReference type="InterPro" id="IPR011990">
    <property type="entry name" value="TPR-like_helical_dom_sf"/>
</dbReference>
<accession>A0A1E5T442</accession>
<dbReference type="EC" id="2.7.13.3" evidence="2"/>
<dbReference type="Gene3D" id="1.10.287.130">
    <property type="match status" value="1"/>
</dbReference>
<name>A0A1E5T442_9FLAO</name>
<dbReference type="SMART" id="SM00028">
    <property type="entry name" value="TPR"/>
    <property type="match status" value="4"/>
</dbReference>
<keyword evidence="3 4" id="KW-0597">Phosphoprotein</keyword>
<dbReference type="PROSITE" id="PS50109">
    <property type="entry name" value="HIS_KIN"/>
    <property type="match status" value="1"/>
</dbReference>
<dbReference type="SUPFAM" id="SSF48452">
    <property type="entry name" value="TPR-like"/>
    <property type="match status" value="1"/>
</dbReference>
<dbReference type="Pfam" id="PF00512">
    <property type="entry name" value="HisKA"/>
    <property type="match status" value="1"/>
</dbReference>
<dbReference type="PANTHER" id="PTHR45339:SF5">
    <property type="entry name" value="HISTIDINE KINASE"/>
    <property type="match status" value="1"/>
</dbReference>
<gene>
    <name evidence="8" type="ORF">A8C32_19225</name>
</gene>
<dbReference type="InterPro" id="IPR005467">
    <property type="entry name" value="His_kinase_dom"/>
</dbReference>
<comment type="caution">
    <text evidence="8">The sequence shown here is derived from an EMBL/GenBank/DDBJ whole genome shotgun (WGS) entry which is preliminary data.</text>
</comment>
<dbReference type="FunFam" id="3.30.565.10:FF:000010">
    <property type="entry name" value="Sensor histidine kinase RcsC"/>
    <property type="match status" value="1"/>
</dbReference>
<dbReference type="Gene3D" id="1.25.40.10">
    <property type="entry name" value="Tetratricopeptide repeat domain"/>
    <property type="match status" value="1"/>
</dbReference>
<keyword evidence="9" id="KW-1185">Reference proteome</keyword>
<dbReference type="Pfam" id="PF13181">
    <property type="entry name" value="TPR_8"/>
    <property type="match status" value="1"/>
</dbReference>
<dbReference type="Gene3D" id="3.30.565.10">
    <property type="entry name" value="Histidine kinase-like ATPase, C-terminal domain"/>
    <property type="match status" value="1"/>
</dbReference>
<dbReference type="InterPro" id="IPR011006">
    <property type="entry name" value="CheY-like_superfamily"/>
</dbReference>
<dbReference type="SMART" id="SM00448">
    <property type="entry name" value="REC"/>
    <property type="match status" value="1"/>
</dbReference>
<evidence type="ECO:0000256" key="1">
    <source>
        <dbReference type="ARBA" id="ARBA00000085"/>
    </source>
</evidence>
<dbReference type="InterPro" id="IPR003661">
    <property type="entry name" value="HisK_dim/P_dom"/>
</dbReference>